<reference evidence="2" key="1">
    <citation type="submission" date="2020-04" db="EMBL/GenBank/DDBJ databases">
        <authorList>
            <person name="Chiriac C."/>
            <person name="Salcher M."/>
            <person name="Ghai R."/>
            <person name="Kavagutti S V."/>
        </authorList>
    </citation>
    <scope>NUCLEOTIDE SEQUENCE</scope>
</reference>
<accession>A0A6J5P1W9</accession>
<sequence length="108" mass="11493">MKKLYDIVAKVGEYQGKDGEMKAKWQSVGAVLEGDKGPFMLLEKWFNPAGVLDAKGGSSVMLSLFSPKERDGSDGEYQASKKPPVNSAYQVAAPGKPGKAVNGDGIPF</sequence>
<name>A0A6J5P1W9_9CAUD</name>
<proteinExistence type="predicted"/>
<gene>
    <name evidence="2" type="ORF">UFOVP824_32</name>
</gene>
<dbReference type="EMBL" id="LR796777">
    <property type="protein sequence ID" value="CAB4165122.1"/>
    <property type="molecule type" value="Genomic_DNA"/>
</dbReference>
<feature type="region of interest" description="Disordered" evidence="1">
    <location>
        <begin position="69"/>
        <end position="108"/>
    </location>
</feature>
<protein>
    <submittedName>
        <fullName evidence="2">Uncharacterized protein</fullName>
    </submittedName>
</protein>
<evidence type="ECO:0000256" key="1">
    <source>
        <dbReference type="SAM" id="MobiDB-lite"/>
    </source>
</evidence>
<organism evidence="2">
    <name type="scientific">uncultured Caudovirales phage</name>
    <dbReference type="NCBI Taxonomy" id="2100421"/>
    <lineage>
        <taxon>Viruses</taxon>
        <taxon>Duplodnaviria</taxon>
        <taxon>Heunggongvirae</taxon>
        <taxon>Uroviricota</taxon>
        <taxon>Caudoviricetes</taxon>
        <taxon>Peduoviridae</taxon>
        <taxon>Maltschvirus</taxon>
        <taxon>Maltschvirus maltsch</taxon>
    </lineage>
</organism>
<evidence type="ECO:0000313" key="2">
    <source>
        <dbReference type="EMBL" id="CAB4165122.1"/>
    </source>
</evidence>